<dbReference type="Proteomes" id="UP000078492">
    <property type="component" value="Unassembled WGS sequence"/>
</dbReference>
<keyword evidence="3" id="KW-1185">Reference proteome</keyword>
<feature type="compositionally biased region" description="Basic and acidic residues" evidence="1">
    <location>
        <begin position="232"/>
        <end position="241"/>
    </location>
</feature>
<name>A0A195DCT8_9HYME</name>
<reference evidence="2 3" key="1">
    <citation type="submission" date="2015-09" db="EMBL/GenBank/DDBJ databases">
        <title>Trachymyrmex cornetzi WGS genome.</title>
        <authorList>
            <person name="Nygaard S."/>
            <person name="Hu H."/>
            <person name="Boomsma J."/>
            <person name="Zhang G."/>
        </authorList>
    </citation>
    <scope>NUCLEOTIDE SEQUENCE [LARGE SCALE GENOMIC DNA]</scope>
    <source>
        <strain evidence="2">Tcor2-1</strain>
        <tissue evidence="2">Whole body</tissue>
    </source>
</reference>
<dbReference type="AlphaFoldDB" id="A0A195DCT8"/>
<proteinExistence type="predicted"/>
<protein>
    <submittedName>
        <fullName evidence="2">Uncharacterized protein</fullName>
    </submittedName>
</protein>
<feature type="non-terminal residue" evidence="2">
    <location>
        <position position="1"/>
    </location>
</feature>
<accession>A0A195DCT8</accession>
<feature type="region of interest" description="Disordered" evidence="1">
    <location>
        <begin position="218"/>
        <end position="256"/>
    </location>
</feature>
<feature type="region of interest" description="Disordered" evidence="1">
    <location>
        <begin position="32"/>
        <end position="55"/>
    </location>
</feature>
<dbReference type="EMBL" id="KQ980989">
    <property type="protein sequence ID" value="KYN10693.1"/>
    <property type="molecule type" value="Genomic_DNA"/>
</dbReference>
<evidence type="ECO:0000256" key="1">
    <source>
        <dbReference type="SAM" id="MobiDB-lite"/>
    </source>
</evidence>
<gene>
    <name evidence="2" type="ORF">ALC57_17300</name>
</gene>
<organism evidence="2 3">
    <name type="scientific">Trachymyrmex cornetzi</name>
    <dbReference type="NCBI Taxonomy" id="471704"/>
    <lineage>
        <taxon>Eukaryota</taxon>
        <taxon>Metazoa</taxon>
        <taxon>Ecdysozoa</taxon>
        <taxon>Arthropoda</taxon>
        <taxon>Hexapoda</taxon>
        <taxon>Insecta</taxon>
        <taxon>Pterygota</taxon>
        <taxon>Neoptera</taxon>
        <taxon>Endopterygota</taxon>
        <taxon>Hymenoptera</taxon>
        <taxon>Apocrita</taxon>
        <taxon>Aculeata</taxon>
        <taxon>Formicoidea</taxon>
        <taxon>Formicidae</taxon>
        <taxon>Myrmicinae</taxon>
        <taxon>Trachymyrmex</taxon>
    </lineage>
</organism>
<evidence type="ECO:0000313" key="3">
    <source>
        <dbReference type="Proteomes" id="UP000078492"/>
    </source>
</evidence>
<evidence type="ECO:0000313" key="2">
    <source>
        <dbReference type="EMBL" id="KYN10693.1"/>
    </source>
</evidence>
<sequence length="256" mass="28917">KSLTALKTSFLKRDDTFRTTYDGLYRELTEVSSAKPLTPRKSEAHRKERPRTPNRVQRGLTLTRSIVCTFSRNEADECHTHDCFPSRCMNRWLNRSDCASETGTSLVGRVRTRRTSNVWFTYKRRANAPADDGHATPPHSPSSVSTYYGDTTFCDAVQLSPEPPPLPRCQPHHRRPAGTDVRTRSAGAQVCVFFYHPPSPSPIRLSIRSFIRKNTHLDRPDRASVNAAPNRGDPEVPDKPKGLRYPACAVTRDTSR</sequence>